<dbReference type="EMBL" id="JBHUEA010000011">
    <property type="protein sequence ID" value="MFD1721633.1"/>
    <property type="molecule type" value="Genomic_DNA"/>
</dbReference>
<keyword evidence="1" id="KW-0812">Transmembrane</keyword>
<feature type="signal peptide" evidence="2">
    <location>
        <begin position="1"/>
        <end position="27"/>
    </location>
</feature>
<evidence type="ECO:0000313" key="3">
    <source>
        <dbReference type="EMBL" id="MFD1721633.1"/>
    </source>
</evidence>
<accession>A0ABW4LFW9</accession>
<keyword evidence="2" id="KW-0732">Signal</keyword>
<proteinExistence type="predicted"/>
<protein>
    <recommendedName>
        <fullName evidence="5">CHRD domain-containing protein</fullName>
    </recommendedName>
</protein>
<name>A0ABW4LFW9_9MICO</name>
<feature type="chain" id="PRO_5045104210" description="CHRD domain-containing protein" evidence="2">
    <location>
        <begin position="28"/>
        <end position="254"/>
    </location>
</feature>
<keyword evidence="1" id="KW-0472">Membrane</keyword>
<gene>
    <name evidence="3" type="ORF">ACFSBI_08730</name>
</gene>
<evidence type="ECO:0000313" key="4">
    <source>
        <dbReference type="Proteomes" id="UP001597347"/>
    </source>
</evidence>
<evidence type="ECO:0008006" key="5">
    <source>
        <dbReference type="Google" id="ProtNLM"/>
    </source>
</evidence>
<reference evidence="4" key="1">
    <citation type="journal article" date="2019" name="Int. J. Syst. Evol. Microbiol.">
        <title>The Global Catalogue of Microorganisms (GCM) 10K type strain sequencing project: providing services to taxonomists for standard genome sequencing and annotation.</title>
        <authorList>
            <consortium name="The Broad Institute Genomics Platform"/>
            <consortium name="The Broad Institute Genome Sequencing Center for Infectious Disease"/>
            <person name="Wu L."/>
            <person name="Ma J."/>
        </authorList>
    </citation>
    <scope>NUCLEOTIDE SEQUENCE [LARGE SCALE GENOMIC DNA]</scope>
    <source>
        <strain evidence="4">CGMCC 1.12471</strain>
    </source>
</reference>
<dbReference type="Proteomes" id="UP001597347">
    <property type="component" value="Unassembled WGS sequence"/>
</dbReference>
<keyword evidence="4" id="KW-1185">Reference proteome</keyword>
<keyword evidence="1" id="KW-1133">Transmembrane helix</keyword>
<organism evidence="3 4">
    <name type="scientific">Amnibacterium endophyticum</name>
    <dbReference type="NCBI Taxonomy" id="2109337"/>
    <lineage>
        <taxon>Bacteria</taxon>
        <taxon>Bacillati</taxon>
        <taxon>Actinomycetota</taxon>
        <taxon>Actinomycetes</taxon>
        <taxon>Micrococcales</taxon>
        <taxon>Microbacteriaceae</taxon>
        <taxon>Amnibacterium</taxon>
    </lineage>
</organism>
<evidence type="ECO:0000256" key="1">
    <source>
        <dbReference type="SAM" id="Phobius"/>
    </source>
</evidence>
<sequence>MKHKKALLAAPALALGIVALGASPAFAAGGGDSYQAHLDALNGSGASGSVTVSLNGDQATVHLTASGLAKSFNGGAFPHVAHIHIGGQHTCPPASADQNGDGVVSTPEAAEYYGKIGTTLTSSGGTGADQALNVKVPAISGGSGTYERTFTINSTTKQALEDNTGVVVVHGLNPATLSKQAQGEKSPLDKSLPLAATAPALCGALVSSQMAMPAGGAETGGGPAPLQTGALALGGGLIAAAGVTLVARRRVARG</sequence>
<evidence type="ECO:0000256" key="2">
    <source>
        <dbReference type="SAM" id="SignalP"/>
    </source>
</evidence>
<feature type="transmembrane region" description="Helical" evidence="1">
    <location>
        <begin position="229"/>
        <end position="247"/>
    </location>
</feature>
<comment type="caution">
    <text evidence="3">The sequence shown here is derived from an EMBL/GenBank/DDBJ whole genome shotgun (WGS) entry which is preliminary data.</text>
</comment>
<dbReference type="RefSeq" id="WP_377934046.1">
    <property type="nucleotide sequence ID" value="NZ_JBHUEA010000011.1"/>
</dbReference>